<reference evidence="1 2" key="1">
    <citation type="submission" date="2020-06" db="EMBL/GenBank/DDBJ databases">
        <title>Altererythrobacter sp. HHU K3-1.</title>
        <authorList>
            <person name="Zhang D."/>
            <person name="Xue H."/>
        </authorList>
    </citation>
    <scope>NUCLEOTIDE SEQUENCE [LARGE SCALE GENOMIC DNA]</scope>
    <source>
        <strain evidence="1 2">HHU K3-1</strain>
    </source>
</reference>
<dbReference type="InterPro" id="IPR021322">
    <property type="entry name" value="DUF2924"/>
</dbReference>
<sequence length="180" mass="20220">MLELQHEFFRRRKGFQKAFDLCRQSSIHAVMETNDSIAAFEEMTPPELRVAWRNRFGRPAPPALGLALMRRSLAAKLQEADAGKLTQAELRRLGALGRRDKRRKEGRVSTEAKPGTWLSRTWHGEVHEVVVLESGCEYRGQTFGSLTAVANHITGAKWSGPRFFGLHSPRLEELKVAAGA</sequence>
<dbReference type="RefSeq" id="WP_176268243.1">
    <property type="nucleotide sequence ID" value="NZ_JABWGV010000006.1"/>
</dbReference>
<evidence type="ECO:0000313" key="1">
    <source>
        <dbReference type="EMBL" id="NVD45939.1"/>
    </source>
</evidence>
<dbReference type="AlphaFoldDB" id="A0A850HF50"/>
<comment type="caution">
    <text evidence="1">The sequence shown here is derived from an EMBL/GenBank/DDBJ whole genome shotgun (WGS) entry which is preliminary data.</text>
</comment>
<proteinExistence type="predicted"/>
<accession>A0A850HF50</accession>
<name>A0A850HF50_9SPHN</name>
<gene>
    <name evidence="1" type="ORF">HUV48_13065</name>
</gene>
<dbReference type="EMBL" id="JABWGV010000006">
    <property type="protein sequence ID" value="NVD45939.1"/>
    <property type="molecule type" value="Genomic_DNA"/>
</dbReference>
<evidence type="ECO:0000313" key="2">
    <source>
        <dbReference type="Proteomes" id="UP000561438"/>
    </source>
</evidence>
<dbReference type="Pfam" id="PF11149">
    <property type="entry name" value="DUF2924"/>
    <property type="match status" value="1"/>
</dbReference>
<organism evidence="1 2">
    <name type="scientific">Qipengyuania atrilutea</name>
    <dbReference type="NCBI Taxonomy" id="2744473"/>
    <lineage>
        <taxon>Bacteria</taxon>
        <taxon>Pseudomonadati</taxon>
        <taxon>Pseudomonadota</taxon>
        <taxon>Alphaproteobacteria</taxon>
        <taxon>Sphingomonadales</taxon>
        <taxon>Erythrobacteraceae</taxon>
        <taxon>Qipengyuania</taxon>
    </lineage>
</organism>
<keyword evidence="2" id="KW-1185">Reference proteome</keyword>
<dbReference type="Proteomes" id="UP000561438">
    <property type="component" value="Unassembled WGS sequence"/>
</dbReference>
<protein>
    <submittedName>
        <fullName evidence="1">DUF2924 domain-containing protein</fullName>
    </submittedName>
</protein>